<comment type="caution">
    <text evidence="1">The sequence shown here is derived from an EMBL/GenBank/DDBJ whole genome shotgun (WGS) entry which is preliminary data.</text>
</comment>
<evidence type="ECO:0000313" key="2">
    <source>
        <dbReference type="Proteomes" id="UP000799755"/>
    </source>
</evidence>
<proteinExistence type="predicted"/>
<dbReference type="Proteomes" id="UP000799755">
    <property type="component" value="Unassembled WGS sequence"/>
</dbReference>
<protein>
    <submittedName>
        <fullName evidence="1">Uncharacterized protein</fullName>
    </submittedName>
</protein>
<sequence length="276" mass="31512">MNVGDLCCWAKDSQINNTTAVLRGLIYSLVYQQPSFILHIQKKHDHAGKALFKIQITYLIIDALDKCVADILKLLDLLIMMLSMSSRVKWNRAGYKVRLSLKLNAESVSAAVRLYILLKMTPLVQEKKYDNKTKDSVLSHLFLNANDTFLWVSLVHQNISNLILWKVLAKFKTFLPRINSLYEQTLEHIRNPDDADLCRSILALIATAYRPITIGELNYLIKGPKDMANSIKLIREIIGFCGSLVMSRTLQQDMYNLGAFVYPTERVKLPDPDLLI</sequence>
<reference evidence="1" key="1">
    <citation type="journal article" date="2020" name="Stud. Mycol.">
        <title>101 Dothideomycetes genomes: a test case for predicting lifestyles and emergence of pathogens.</title>
        <authorList>
            <person name="Haridas S."/>
            <person name="Albert R."/>
            <person name="Binder M."/>
            <person name="Bloem J."/>
            <person name="Labutti K."/>
            <person name="Salamov A."/>
            <person name="Andreopoulos B."/>
            <person name="Baker S."/>
            <person name="Barry K."/>
            <person name="Bills G."/>
            <person name="Bluhm B."/>
            <person name="Cannon C."/>
            <person name="Castanera R."/>
            <person name="Culley D."/>
            <person name="Daum C."/>
            <person name="Ezra D."/>
            <person name="Gonzalez J."/>
            <person name="Henrissat B."/>
            <person name="Kuo A."/>
            <person name="Liang C."/>
            <person name="Lipzen A."/>
            <person name="Lutzoni F."/>
            <person name="Magnuson J."/>
            <person name="Mondo S."/>
            <person name="Nolan M."/>
            <person name="Ohm R."/>
            <person name="Pangilinan J."/>
            <person name="Park H.-J."/>
            <person name="Ramirez L."/>
            <person name="Alfaro M."/>
            <person name="Sun H."/>
            <person name="Tritt A."/>
            <person name="Yoshinaga Y."/>
            <person name="Zwiers L.-H."/>
            <person name="Turgeon B."/>
            <person name="Goodwin S."/>
            <person name="Spatafora J."/>
            <person name="Crous P."/>
            <person name="Grigoriev I."/>
        </authorList>
    </citation>
    <scope>NUCLEOTIDE SEQUENCE</scope>
    <source>
        <strain evidence="1">ATCC 200398</strain>
    </source>
</reference>
<gene>
    <name evidence="1" type="ORF">BDR25DRAFT_353606</name>
</gene>
<organism evidence="1 2">
    <name type="scientific">Lindgomyces ingoldianus</name>
    <dbReference type="NCBI Taxonomy" id="673940"/>
    <lineage>
        <taxon>Eukaryota</taxon>
        <taxon>Fungi</taxon>
        <taxon>Dikarya</taxon>
        <taxon>Ascomycota</taxon>
        <taxon>Pezizomycotina</taxon>
        <taxon>Dothideomycetes</taxon>
        <taxon>Pleosporomycetidae</taxon>
        <taxon>Pleosporales</taxon>
        <taxon>Lindgomycetaceae</taxon>
        <taxon>Lindgomyces</taxon>
    </lineage>
</organism>
<accession>A0ACB6R165</accession>
<dbReference type="EMBL" id="MU003502">
    <property type="protein sequence ID" value="KAF2472568.1"/>
    <property type="molecule type" value="Genomic_DNA"/>
</dbReference>
<evidence type="ECO:0000313" key="1">
    <source>
        <dbReference type="EMBL" id="KAF2472568.1"/>
    </source>
</evidence>
<name>A0ACB6R165_9PLEO</name>
<keyword evidence="2" id="KW-1185">Reference proteome</keyword>